<evidence type="ECO:0000313" key="8">
    <source>
        <dbReference type="Proteomes" id="UP001081071"/>
    </source>
</evidence>
<reference evidence="7" key="1">
    <citation type="submission" date="2022-12" db="EMBL/GenBank/DDBJ databases">
        <authorList>
            <person name="Krivoruchko A.V."/>
            <person name="Elkin A."/>
        </authorList>
    </citation>
    <scope>NUCLEOTIDE SEQUENCE</scope>
    <source>
        <strain evidence="7">IEGM 1391</strain>
    </source>
</reference>
<keyword evidence="2" id="KW-0805">Transcription regulation</keyword>
<evidence type="ECO:0000256" key="3">
    <source>
        <dbReference type="ARBA" id="ARBA00023125"/>
    </source>
</evidence>
<organism evidence="7 8">
    <name type="scientific">Rhodococcus ruber</name>
    <dbReference type="NCBI Taxonomy" id="1830"/>
    <lineage>
        <taxon>Bacteria</taxon>
        <taxon>Bacillati</taxon>
        <taxon>Actinomycetota</taxon>
        <taxon>Actinomycetes</taxon>
        <taxon>Mycobacteriales</taxon>
        <taxon>Nocardiaceae</taxon>
        <taxon>Rhodococcus</taxon>
    </lineage>
</organism>
<evidence type="ECO:0000256" key="4">
    <source>
        <dbReference type="ARBA" id="ARBA00023159"/>
    </source>
</evidence>
<dbReference type="Pfam" id="PF00126">
    <property type="entry name" value="HTH_1"/>
    <property type="match status" value="1"/>
</dbReference>
<dbReference type="InterPro" id="IPR036388">
    <property type="entry name" value="WH-like_DNA-bd_sf"/>
</dbReference>
<keyword evidence="4" id="KW-0010">Activator</keyword>
<dbReference type="PANTHER" id="PTHR30346:SF28">
    <property type="entry name" value="HTH-TYPE TRANSCRIPTIONAL REGULATOR CYNR"/>
    <property type="match status" value="1"/>
</dbReference>
<dbReference type="InterPro" id="IPR000847">
    <property type="entry name" value="LysR_HTH_N"/>
</dbReference>
<evidence type="ECO:0000256" key="1">
    <source>
        <dbReference type="ARBA" id="ARBA00009437"/>
    </source>
</evidence>
<dbReference type="Pfam" id="PF03466">
    <property type="entry name" value="LysR_substrate"/>
    <property type="match status" value="1"/>
</dbReference>
<comment type="similarity">
    <text evidence="1">Belongs to the LysR transcriptional regulatory family.</text>
</comment>
<dbReference type="PRINTS" id="PR00039">
    <property type="entry name" value="HTHLYSR"/>
</dbReference>
<keyword evidence="3" id="KW-0238">DNA-binding</keyword>
<feature type="domain" description="HTH lysR-type" evidence="6">
    <location>
        <begin position="1"/>
        <end position="58"/>
    </location>
</feature>
<dbReference type="SUPFAM" id="SSF46785">
    <property type="entry name" value="Winged helix' DNA-binding domain"/>
    <property type="match status" value="1"/>
</dbReference>
<keyword evidence="5" id="KW-0804">Transcription</keyword>
<dbReference type="Gene3D" id="1.10.10.10">
    <property type="entry name" value="Winged helix-like DNA-binding domain superfamily/Winged helix DNA-binding domain"/>
    <property type="match status" value="1"/>
</dbReference>
<dbReference type="InterPro" id="IPR005119">
    <property type="entry name" value="LysR_subst-bd"/>
</dbReference>
<comment type="caution">
    <text evidence="7">The sequence shown here is derived from an EMBL/GenBank/DDBJ whole genome shotgun (WGS) entry which is preliminary data.</text>
</comment>
<evidence type="ECO:0000256" key="2">
    <source>
        <dbReference type="ARBA" id="ARBA00023015"/>
    </source>
</evidence>
<dbReference type="Gene3D" id="3.40.190.10">
    <property type="entry name" value="Periplasmic binding protein-like II"/>
    <property type="match status" value="2"/>
</dbReference>
<dbReference type="EMBL" id="JAPWIJ010000007">
    <property type="protein sequence ID" value="MCZ4520466.1"/>
    <property type="molecule type" value="Genomic_DNA"/>
</dbReference>
<protein>
    <submittedName>
        <fullName evidence="7">LysR family transcriptional regulator</fullName>
    </submittedName>
</protein>
<proteinExistence type="inferred from homology"/>
<dbReference type="PANTHER" id="PTHR30346">
    <property type="entry name" value="TRANSCRIPTIONAL DUAL REGULATOR HCAR-RELATED"/>
    <property type="match status" value="1"/>
</dbReference>
<dbReference type="RefSeq" id="WP_269606790.1">
    <property type="nucleotide sequence ID" value="NZ_JAPWIJ010000007.1"/>
</dbReference>
<dbReference type="SUPFAM" id="SSF53850">
    <property type="entry name" value="Periplasmic binding protein-like II"/>
    <property type="match status" value="1"/>
</dbReference>
<dbReference type="InterPro" id="IPR036390">
    <property type="entry name" value="WH_DNA-bd_sf"/>
</dbReference>
<keyword evidence="8" id="KW-1185">Reference proteome</keyword>
<gene>
    <name evidence="7" type="ORF">O4220_18290</name>
</gene>
<name>A0ABT4MHK9_9NOCA</name>
<dbReference type="CDD" id="cd08414">
    <property type="entry name" value="PBP2_LTTR_aromatics_like"/>
    <property type="match status" value="1"/>
</dbReference>
<evidence type="ECO:0000259" key="6">
    <source>
        <dbReference type="PROSITE" id="PS50931"/>
    </source>
</evidence>
<sequence>MELRHLYHFVAVAETRHFGQAATRLHLAQPALSQSVRQLEAELGVTLLARTTRQVSLTPAGEFFYRETLRNLDNLEQSARGVRRIADGRYGLVRIGFTGTAAFDQLPPIARAIKQRLPGIALEIHGDLLTPAQVDGLRSEHLDVAVLRPPVAGDDLVLRKITTESLVLALPVDHRFSTEPALDVADLAYEDFVMYADTHSVVNEAVVTSARAAGFSPRREHEAPDTSVLLALVAAGLGVALVPESVRALQLNGVVFRDIAGASTIDLALAWCRDRPSALVDALVGALEDAGVLPRLEPSVPSAQPKGIS</sequence>
<accession>A0ABT4MHK9</accession>
<evidence type="ECO:0000256" key="5">
    <source>
        <dbReference type="ARBA" id="ARBA00023163"/>
    </source>
</evidence>
<dbReference type="PROSITE" id="PS50931">
    <property type="entry name" value="HTH_LYSR"/>
    <property type="match status" value="1"/>
</dbReference>
<evidence type="ECO:0000313" key="7">
    <source>
        <dbReference type="EMBL" id="MCZ4520466.1"/>
    </source>
</evidence>
<dbReference type="Proteomes" id="UP001081071">
    <property type="component" value="Unassembled WGS sequence"/>
</dbReference>